<dbReference type="AlphaFoldDB" id="A0A915LH69"/>
<reference evidence="3" key="1">
    <citation type="submission" date="2022-11" db="UniProtKB">
        <authorList>
            <consortium name="WormBaseParasite"/>
        </authorList>
    </citation>
    <scope>IDENTIFICATION</scope>
</reference>
<dbReference type="Proteomes" id="UP000887561">
    <property type="component" value="Unplaced"/>
</dbReference>
<protein>
    <submittedName>
        <fullName evidence="3">Uncharacterized protein</fullName>
    </submittedName>
</protein>
<evidence type="ECO:0000313" key="2">
    <source>
        <dbReference type="Proteomes" id="UP000887561"/>
    </source>
</evidence>
<keyword evidence="1" id="KW-0732">Signal</keyword>
<evidence type="ECO:0000256" key="1">
    <source>
        <dbReference type="SAM" id="SignalP"/>
    </source>
</evidence>
<sequence length="113" mass="12417">MKLVLLNSQLLLFLTLLHIPSFLCFTYTHSQAMNLLQNEGISISSTGRCSNRNNPQCTSLEGIHSEAIDGIITLKKASGCPIIITGGTETDISQTLFLKFQTTVGVLRLEMFI</sequence>
<feature type="signal peptide" evidence="1">
    <location>
        <begin position="1"/>
        <end position="32"/>
    </location>
</feature>
<proteinExistence type="predicted"/>
<dbReference type="WBParaSite" id="scaffold12130_cov150.g16096">
    <property type="protein sequence ID" value="scaffold12130_cov150.g16096"/>
    <property type="gene ID" value="scaffold12130_cov150.g16096"/>
</dbReference>
<keyword evidence="2" id="KW-1185">Reference proteome</keyword>
<name>A0A915LH69_MELJA</name>
<feature type="chain" id="PRO_5037134269" evidence="1">
    <location>
        <begin position="33"/>
        <end position="113"/>
    </location>
</feature>
<organism evidence="2 3">
    <name type="scientific">Meloidogyne javanica</name>
    <name type="common">Root-knot nematode worm</name>
    <dbReference type="NCBI Taxonomy" id="6303"/>
    <lineage>
        <taxon>Eukaryota</taxon>
        <taxon>Metazoa</taxon>
        <taxon>Ecdysozoa</taxon>
        <taxon>Nematoda</taxon>
        <taxon>Chromadorea</taxon>
        <taxon>Rhabditida</taxon>
        <taxon>Tylenchina</taxon>
        <taxon>Tylenchomorpha</taxon>
        <taxon>Tylenchoidea</taxon>
        <taxon>Meloidogynidae</taxon>
        <taxon>Meloidogyninae</taxon>
        <taxon>Meloidogyne</taxon>
        <taxon>Meloidogyne incognita group</taxon>
    </lineage>
</organism>
<accession>A0A915LH69</accession>
<evidence type="ECO:0000313" key="3">
    <source>
        <dbReference type="WBParaSite" id="scaffold12130_cov150.g16096"/>
    </source>
</evidence>